<dbReference type="SUPFAM" id="SSF56112">
    <property type="entry name" value="Protein kinase-like (PK-like)"/>
    <property type="match status" value="1"/>
</dbReference>
<dbReference type="EMBL" id="UYRT01001603">
    <property type="protein sequence ID" value="VDK29867.1"/>
    <property type="molecule type" value="Genomic_DNA"/>
</dbReference>
<sequence>MNSVDVDSREGSCDDDQSDVESRLPEKNVLIKGKNFEFAIGRRIYRGRFGAVYEVLRRSDGKRFAAKLEVCDVHFHGLNMDYSVLSQASKANCEHIAKLVDRGKIEGHFKFIVMKMLGDNLQKLRQSFVECHFSLSTALRLGIQTLAALEELHAMGYVHRDVKASNYAISESNQPRMTVYIIDFGLCRVYRSPKNGIKPPRNKTPFRGTTRYASLAAHREEELSPKDDLESWFYMLVEMISGELPWSHLHRTDRNEVQRRKEDCRTPESLKTFIKDCPKVEFRRILNYIDSLTYQSQPDHTFLKQLLQLAMKNWGIRMEEPYDWDEELQSQNS</sequence>
<keyword evidence="4" id="KW-1185">Reference proteome</keyword>
<dbReference type="PROSITE" id="PS50011">
    <property type="entry name" value="PROTEIN_KINASE_DOM"/>
    <property type="match status" value="1"/>
</dbReference>
<dbReference type="GO" id="GO:0005524">
    <property type="term" value="F:ATP binding"/>
    <property type="evidence" value="ECO:0007669"/>
    <property type="project" value="InterPro"/>
</dbReference>
<dbReference type="SMART" id="SM00220">
    <property type="entry name" value="S_TKc"/>
    <property type="match status" value="1"/>
</dbReference>
<dbReference type="OrthoDB" id="2687620at2759"/>
<evidence type="ECO:0000313" key="5">
    <source>
        <dbReference type="WBParaSite" id="GPUH_0000135101-mRNA-1"/>
    </source>
</evidence>
<dbReference type="WBParaSite" id="GPUH_0000135101-mRNA-1">
    <property type="protein sequence ID" value="GPUH_0000135101-mRNA-1"/>
    <property type="gene ID" value="GPUH_0000135101"/>
</dbReference>
<dbReference type="GO" id="GO:0004672">
    <property type="term" value="F:protein kinase activity"/>
    <property type="evidence" value="ECO:0007669"/>
    <property type="project" value="InterPro"/>
</dbReference>
<evidence type="ECO:0000256" key="1">
    <source>
        <dbReference type="SAM" id="MobiDB-lite"/>
    </source>
</evidence>
<reference evidence="3 4" key="2">
    <citation type="submission" date="2018-11" db="EMBL/GenBank/DDBJ databases">
        <authorList>
            <consortium name="Pathogen Informatics"/>
        </authorList>
    </citation>
    <scope>NUCLEOTIDE SEQUENCE [LARGE SCALE GENOMIC DNA]</scope>
</reference>
<evidence type="ECO:0000313" key="4">
    <source>
        <dbReference type="Proteomes" id="UP000271098"/>
    </source>
</evidence>
<name>A0A183CY08_9BILA</name>
<reference evidence="5" key="1">
    <citation type="submission" date="2016-06" db="UniProtKB">
        <authorList>
            <consortium name="WormBaseParasite"/>
        </authorList>
    </citation>
    <scope>IDENTIFICATION</scope>
</reference>
<proteinExistence type="predicted"/>
<dbReference type="Proteomes" id="UP000271098">
    <property type="component" value="Unassembled WGS sequence"/>
</dbReference>
<dbReference type="InterPro" id="IPR050235">
    <property type="entry name" value="CK1_Ser-Thr_kinase"/>
</dbReference>
<dbReference type="AlphaFoldDB" id="A0A183CY08"/>
<evidence type="ECO:0000313" key="3">
    <source>
        <dbReference type="EMBL" id="VDK29867.1"/>
    </source>
</evidence>
<dbReference type="PANTHER" id="PTHR11909">
    <property type="entry name" value="CASEIN KINASE-RELATED"/>
    <property type="match status" value="1"/>
</dbReference>
<accession>A0A183CY08</accession>
<dbReference type="Pfam" id="PF00069">
    <property type="entry name" value="Pkinase"/>
    <property type="match status" value="1"/>
</dbReference>
<feature type="domain" description="Protein kinase" evidence="2">
    <location>
        <begin position="38"/>
        <end position="303"/>
    </location>
</feature>
<dbReference type="Gene3D" id="1.10.510.10">
    <property type="entry name" value="Transferase(Phosphotransferase) domain 1"/>
    <property type="match status" value="1"/>
</dbReference>
<feature type="compositionally biased region" description="Basic and acidic residues" evidence="1">
    <location>
        <begin position="1"/>
        <end position="12"/>
    </location>
</feature>
<gene>
    <name evidence="3" type="ORF">GPUH_LOCUS1350</name>
</gene>
<dbReference type="InterPro" id="IPR000719">
    <property type="entry name" value="Prot_kinase_dom"/>
</dbReference>
<protein>
    <submittedName>
        <fullName evidence="5">Protein kinase domain-containing protein</fullName>
    </submittedName>
</protein>
<organism evidence="5">
    <name type="scientific">Gongylonema pulchrum</name>
    <dbReference type="NCBI Taxonomy" id="637853"/>
    <lineage>
        <taxon>Eukaryota</taxon>
        <taxon>Metazoa</taxon>
        <taxon>Ecdysozoa</taxon>
        <taxon>Nematoda</taxon>
        <taxon>Chromadorea</taxon>
        <taxon>Rhabditida</taxon>
        <taxon>Spirurina</taxon>
        <taxon>Spiruromorpha</taxon>
        <taxon>Spiruroidea</taxon>
        <taxon>Gongylonematidae</taxon>
        <taxon>Gongylonema</taxon>
    </lineage>
</organism>
<evidence type="ECO:0000259" key="2">
    <source>
        <dbReference type="PROSITE" id="PS50011"/>
    </source>
</evidence>
<dbReference type="InterPro" id="IPR011009">
    <property type="entry name" value="Kinase-like_dom_sf"/>
</dbReference>
<feature type="region of interest" description="Disordered" evidence="1">
    <location>
        <begin position="1"/>
        <end position="20"/>
    </location>
</feature>